<sequence length="851" mass="96178">MGFLPTSYLLLKLYALIITSVSNIMPMGGKPVAICQFGGEFVPNNDGSMSYSGGEAHAIPVDRNMTFDEFKSELAESLSCDMSTFIIKYFLPNNKRTLITISNDKGLQRMVDFHEDSDNIDVYILAGETTTPSFSNKVDQRSNRNESRPTTKATRVKAASRPSNRTRNITTITDPVTTTVATALAFGDVVQPRPIVAVNDVDQPRPIVAVNDVEQPRPIAVVVNDVEQPRVTVAIDSIEQPELGITISDVGDVGQPVDAAIVDNVGQAVVISSCDGTIAGVGQEFNNARDFRNALRKYAITRGFVLQYVKNESARVTAKCKANGCPWRVHASRLPKMQRFRLRKINDEHTCGGGVGKDGHPQATNHWIASIVKEKLRVNPQLKPREIAEDISRDYGINLKYHKVWRGREVAMEELQAFRANAYNRLPWFCDRIRETNPGSIVVLVTTDDSRFHRLFVSFRASQHGFENGCRPLLFLNGISLKDKYLGTLLTASSVDAEDGIFPVAFAIVDAESYDNWYWFLVELKSALTMTHRITFVSDRNNGLEEAVPRVFADCYHGFSLYHVMEDFKKQLAGLFQQPVKDAMVEQFRGAAYASRVPDFNECISNMRKVSHDVATWVLSSKCECWSNAYFGGMRYNYYSSNIAESFFNSWIPEEHDLSIIQMLDMLRCKMMEMIYTRREASRTWSTTLTPSSEEKLQIEIFNSRDLNVLISSDTVFEVRDNTVNIVNIETWDCTCQQWKMAGLPCIHAVAVLDRTGRNIYDYCSRYFTVEAYRATYLESINPVQDVEKPVHDDSTAIAIVNPPIRRIRRPPGRPKQKRTDLQVPRKRLRPLHCSRCKGAGHNKKTCSEYE</sequence>
<evidence type="ECO:0000313" key="1">
    <source>
        <dbReference type="EMBL" id="KAJ8648969.1"/>
    </source>
</evidence>
<proteinExistence type="predicted"/>
<organism evidence="1 2">
    <name type="scientific">Persea americana</name>
    <name type="common">Avocado</name>
    <dbReference type="NCBI Taxonomy" id="3435"/>
    <lineage>
        <taxon>Eukaryota</taxon>
        <taxon>Viridiplantae</taxon>
        <taxon>Streptophyta</taxon>
        <taxon>Embryophyta</taxon>
        <taxon>Tracheophyta</taxon>
        <taxon>Spermatophyta</taxon>
        <taxon>Magnoliopsida</taxon>
        <taxon>Magnoliidae</taxon>
        <taxon>Laurales</taxon>
        <taxon>Lauraceae</taxon>
        <taxon>Persea</taxon>
    </lineage>
</organism>
<name>A0ACC2MTE0_PERAE</name>
<gene>
    <name evidence="1" type="ORF">MRB53_001992</name>
</gene>
<dbReference type="Proteomes" id="UP001234297">
    <property type="component" value="Chromosome 1"/>
</dbReference>
<accession>A0ACC2MTE0</accession>
<dbReference type="EMBL" id="CM056809">
    <property type="protein sequence ID" value="KAJ8648969.1"/>
    <property type="molecule type" value="Genomic_DNA"/>
</dbReference>
<comment type="caution">
    <text evidence="1">The sequence shown here is derived from an EMBL/GenBank/DDBJ whole genome shotgun (WGS) entry which is preliminary data.</text>
</comment>
<reference evidence="1 2" key="1">
    <citation type="journal article" date="2022" name="Hortic Res">
        <title>A haplotype resolved chromosomal level avocado genome allows analysis of novel avocado genes.</title>
        <authorList>
            <person name="Nath O."/>
            <person name="Fletcher S.J."/>
            <person name="Hayward A."/>
            <person name="Shaw L.M."/>
            <person name="Masouleh A.K."/>
            <person name="Furtado A."/>
            <person name="Henry R.J."/>
            <person name="Mitter N."/>
        </authorList>
    </citation>
    <scope>NUCLEOTIDE SEQUENCE [LARGE SCALE GENOMIC DNA]</scope>
    <source>
        <strain evidence="2">cv. Hass</strain>
    </source>
</reference>
<keyword evidence="2" id="KW-1185">Reference proteome</keyword>
<evidence type="ECO:0000313" key="2">
    <source>
        <dbReference type="Proteomes" id="UP001234297"/>
    </source>
</evidence>
<protein>
    <submittedName>
        <fullName evidence="1">Uncharacterized protein</fullName>
    </submittedName>
</protein>